<name>A0A6A4WAQ9_AMPAM</name>
<accession>A0A6A4WAQ9</accession>
<dbReference type="PANTHER" id="PTHR46409">
    <property type="entry name" value="HTH PSQ-TYPE DOMAIN-CONTAINING PROTEIN"/>
    <property type="match status" value="1"/>
</dbReference>
<organism evidence="1 2">
    <name type="scientific">Amphibalanus amphitrite</name>
    <name type="common">Striped barnacle</name>
    <name type="synonym">Balanus amphitrite</name>
    <dbReference type="NCBI Taxonomy" id="1232801"/>
    <lineage>
        <taxon>Eukaryota</taxon>
        <taxon>Metazoa</taxon>
        <taxon>Ecdysozoa</taxon>
        <taxon>Arthropoda</taxon>
        <taxon>Crustacea</taxon>
        <taxon>Multicrustacea</taxon>
        <taxon>Cirripedia</taxon>
        <taxon>Thoracica</taxon>
        <taxon>Thoracicalcarea</taxon>
        <taxon>Balanomorpha</taxon>
        <taxon>Balanoidea</taxon>
        <taxon>Balanidae</taxon>
        <taxon>Amphibalaninae</taxon>
        <taxon>Amphibalanus</taxon>
    </lineage>
</organism>
<dbReference type="OrthoDB" id="6381495at2759"/>
<proteinExistence type="predicted"/>
<dbReference type="AlphaFoldDB" id="A0A6A4WAQ9"/>
<sequence length="298" mass="32487">MLLGQQQEANDALQAQLAVVQGQLEEQTAVALAGQLAELRASEHAAAVRTARAEAAAEAATARSEAVETVAAARAEAAAKAATARSEESPSSELKQLVQFIVGHYVPVWFTVRQNSSCASGAKNLHRSVELLRQMPANIQAVVRPVLQRSSHWAHPEQLLLAMTADDNRETRAKAVQLIRAARLRETEDVRLFRSPTVNFGAERYEDLIDWSSADVTQPPLLRDYSEADLDGVVEAPASLPDYPVQTQAVERTVKVVTEACSSVLGEESRHGLITAKLRHRRTISAFNSKRDVRLLSA</sequence>
<comment type="caution">
    <text evidence="1">The sequence shown here is derived from an EMBL/GenBank/DDBJ whole genome shotgun (WGS) entry which is preliminary data.</text>
</comment>
<evidence type="ECO:0000313" key="1">
    <source>
        <dbReference type="EMBL" id="KAF0298971.1"/>
    </source>
</evidence>
<dbReference type="EMBL" id="VIIS01001399">
    <property type="protein sequence ID" value="KAF0298971.1"/>
    <property type="molecule type" value="Genomic_DNA"/>
</dbReference>
<reference evidence="1 2" key="1">
    <citation type="submission" date="2019-07" db="EMBL/GenBank/DDBJ databases">
        <title>Draft genome assembly of a fouling barnacle, Amphibalanus amphitrite (Darwin, 1854): The first reference genome for Thecostraca.</title>
        <authorList>
            <person name="Kim W."/>
        </authorList>
    </citation>
    <scope>NUCLEOTIDE SEQUENCE [LARGE SCALE GENOMIC DNA]</scope>
    <source>
        <strain evidence="1">SNU_AA5</strain>
        <tissue evidence="1">Soma without cirri and trophi</tissue>
    </source>
</reference>
<keyword evidence="2" id="KW-1185">Reference proteome</keyword>
<dbReference type="PANTHER" id="PTHR46409:SF1">
    <property type="entry name" value="HTH PSQ-TYPE DOMAIN-CONTAINING PROTEIN"/>
    <property type="match status" value="1"/>
</dbReference>
<evidence type="ECO:0000313" key="2">
    <source>
        <dbReference type="Proteomes" id="UP000440578"/>
    </source>
</evidence>
<gene>
    <name evidence="1" type="ORF">FJT64_003674</name>
</gene>
<dbReference type="Proteomes" id="UP000440578">
    <property type="component" value="Unassembled WGS sequence"/>
</dbReference>
<protein>
    <submittedName>
        <fullName evidence="1">Uncharacterized protein</fullName>
    </submittedName>
</protein>